<dbReference type="RefSeq" id="WP_309542343.1">
    <property type="nucleotide sequence ID" value="NZ_CP133659.1"/>
</dbReference>
<proteinExistence type="predicted"/>
<gene>
    <name evidence="1" type="ORF">KPS_001014</name>
</gene>
<name>A0ABY9R3W7_9BACT</name>
<evidence type="ECO:0000313" key="1">
    <source>
        <dbReference type="EMBL" id="WMW66443.1"/>
    </source>
</evidence>
<organism evidence="1 2">
    <name type="scientific">Nitratidesulfovibrio liaohensis</name>
    <dbReference type="NCBI Taxonomy" id="2604158"/>
    <lineage>
        <taxon>Bacteria</taxon>
        <taxon>Pseudomonadati</taxon>
        <taxon>Thermodesulfobacteriota</taxon>
        <taxon>Desulfovibrionia</taxon>
        <taxon>Desulfovibrionales</taxon>
        <taxon>Desulfovibrionaceae</taxon>
        <taxon>Nitratidesulfovibrio</taxon>
    </lineage>
</organism>
<dbReference type="EMBL" id="CP133659">
    <property type="protein sequence ID" value="WMW66443.1"/>
    <property type="molecule type" value="Genomic_DNA"/>
</dbReference>
<dbReference type="Proteomes" id="UP001180616">
    <property type="component" value="Chromosome"/>
</dbReference>
<reference evidence="1" key="1">
    <citation type="submission" date="2023-09" db="EMBL/GenBank/DDBJ databases">
        <authorList>
            <consortium name="CW5 consortium"/>
            <person name="Lu C.-W."/>
        </authorList>
    </citation>
    <scope>NUCLEOTIDE SEQUENCE</scope>
    <source>
        <strain evidence="1">KPS</strain>
    </source>
</reference>
<accession>A0ABY9R3W7</accession>
<sequence length="47" mass="5865">MKEQKRAPLLLEWMFWHSWWNALTRKRRIIRKTQFSHTRQAAPTKIS</sequence>
<evidence type="ECO:0000313" key="2">
    <source>
        <dbReference type="Proteomes" id="UP001180616"/>
    </source>
</evidence>
<keyword evidence="2" id="KW-1185">Reference proteome</keyword>
<protein>
    <submittedName>
        <fullName evidence="1">Uncharacterized protein</fullName>
    </submittedName>
</protein>